<dbReference type="InterPro" id="IPR021934">
    <property type="entry name" value="Sox_C"/>
</dbReference>
<evidence type="ECO:0000256" key="1">
    <source>
        <dbReference type="ARBA" id="ARBA00023015"/>
    </source>
</evidence>
<dbReference type="PROSITE" id="PS51516">
    <property type="entry name" value="SOX_C"/>
    <property type="match status" value="1"/>
</dbReference>
<gene>
    <name evidence="5" type="ORF">OVN521_LOCUS50564</name>
</gene>
<evidence type="ECO:0000259" key="4">
    <source>
        <dbReference type="PROSITE" id="PS51516"/>
    </source>
</evidence>
<name>A0A821M8P5_9BILA</name>
<reference evidence="5" key="1">
    <citation type="submission" date="2021-02" db="EMBL/GenBank/DDBJ databases">
        <authorList>
            <person name="Nowell W R."/>
        </authorList>
    </citation>
    <scope>NUCLEOTIDE SEQUENCE</scope>
</reference>
<feature type="domain" description="Sox C-terminal" evidence="4">
    <location>
        <begin position="1"/>
        <end position="80"/>
    </location>
</feature>
<dbReference type="Proteomes" id="UP000663866">
    <property type="component" value="Unassembled WGS sequence"/>
</dbReference>
<sequence>TQQTPLTLAHAVHLLQQAITHPLYQQSPPPELSGLVSVGRDNDLTKFDANVNEEQFERYARWLKQRREINSLRIKADETN</sequence>
<evidence type="ECO:0000313" key="5">
    <source>
        <dbReference type="EMBL" id="CAF4763176.1"/>
    </source>
</evidence>
<feature type="non-terminal residue" evidence="5">
    <location>
        <position position="80"/>
    </location>
</feature>
<dbReference type="EMBL" id="CAJOBG010116996">
    <property type="protein sequence ID" value="CAF4763176.1"/>
    <property type="molecule type" value="Genomic_DNA"/>
</dbReference>
<keyword evidence="1" id="KW-0805">Transcription regulation</keyword>
<comment type="caution">
    <text evidence="5">The sequence shown here is derived from an EMBL/GenBank/DDBJ whole genome shotgun (WGS) entry which is preliminary data.</text>
</comment>
<evidence type="ECO:0000313" key="6">
    <source>
        <dbReference type="Proteomes" id="UP000663866"/>
    </source>
</evidence>
<feature type="non-terminal residue" evidence="5">
    <location>
        <position position="1"/>
    </location>
</feature>
<proteinExistence type="predicted"/>
<keyword evidence="2" id="KW-0804">Transcription</keyword>
<evidence type="ECO:0000256" key="2">
    <source>
        <dbReference type="ARBA" id="ARBA00023163"/>
    </source>
</evidence>
<accession>A0A821M8P5</accession>
<protein>
    <recommendedName>
        <fullName evidence="4">Sox C-terminal domain-containing protein</fullName>
    </recommendedName>
</protein>
<keyword evidence="6" id="KW-1185">Reference proteome</keyword>
<organism evidence="5 6">
    <name type="scientific">Rotaria magnacalcarata</name>
    <dbReference type="NCBI Taxonomy" id="392030"/>
    <lineage>
        <taxon>Eukaryota</taxon>
        <taxon>Metazoa</taxon>
        <taxon>Spiralia</taxon>
        <taxon>Gnathifera</taxon>
        <taxon>Rotifera</taxon>
        <taxon>Eurotatoria</taxon>
        <taxon>Bdelloidea</taxon>
        <taxon>Philodinida</taxon>
        <taxon>Philodinidae</taxon>
        <taxon>Rotaria</taxon>
    </lineage>
</organism>
<dbReference type="AlphaFoldDB" id="A0A821M8P5"/>
<evidence type="ECO:0000256" key="3">
    <source>
        <dbReference type="ARBA" id="ARBA00023242"/>
    </source>
</evidence>
<keyword evidence="3" id="KW-0539">Nucleus</keyword>